<evidence type="ECO:0000256" key="1">
    <source>
        <dbReference type="HAMAP-Rule" id="MF_00715"/>
    </source>
</evidence>
<protein>
    <recommendedName>
        <fullName evidence="1">Protein SlyX homolog</fullName>
    </recommendedName>
</protein>
<dbReference type="AlphaFoldDB" id="A0A4Z0NZL8"/>
<name>A0A4Z0NZL8_9HYPH</name>
<dbReference type="OrthoDB" id="5422806at2"/>
<dbReference type="Proteomes" id="UP000297535">
    <property type="component" value="Unassembled WGS sequence"/>
</dbReference>
<dbReference type="EMBL" id="SRLB01000001">
    <property type="protein sequence ID" value="TGE02343.1"/>
    <property type="molecule type" value="Genomic_DNA"/>
</dbReference>
<evidence type="ECO:0000313" key="3">
    <source>
        <dbReference type="EMBL" id="TGE02343.1"/>
    </source>
</evidence>
<dbReference type="PANTHER" id="PTHR36508">
    <property type="entry name" value="PROTEIN SLYX"/>
    <property type="match status" value="1"/>
</dbReference>
<accession>A0A4Z0NZL8</accession>
<reference evidence="3 4" key="1">
    <citation type="submission" date="2019-04" db="EMBL/GenBank/DDBJ databases">
        <authorList>
            <person name="Feng G."/>
            <person name="Zhu H."/>
        </authorList>
    </citation>
    <scope>NUCLEOTIDE SEQUENCE [LARGE SCALE GENOMIC DNA]</scope>
    <source>
        <strain evidence="3 4">6HR-1</strain>
    </source>
</reference>
<feature type="coiled-coil region" evidence="2">
    <location>
        <begin position="14"/>
        <end position="62"/>
    </location>
</feature>
<dbReference type="InterPro" id="IPR007236">
    <property type="entry name" value="SlyX"/>
</dbReference>
<evidence type="ECO:0000313" key="4">
    <source>
        <dbReference type="Proteomes" id="UP000297535"/>
    </source>
</evidence>
<keyword evidence="2" id="KW-0175">Coiled coil</keyword>
<gene>
    <name evidence="1" type="primary">slyX</name>
    <name evidence="3" type="ORF">EU555_00755</name>
</gene>
<dbReference type="Pfam" id="PF04102">
    <property type="entry name" value="SlyX"/>
    <property type="match status" value="1"/>
</dbReference>
<proteinExistence type="inferred from homology"/>
<evidence type="ECO:0000256" key="2">
    <source>
        <dbReference type="SAM" id="Coils"/>
    </source>
</evidence>
<dbReference type="RefSeq" id="WP_135412542.1">
    <property type="nucleotide sequence ID" value="NZ_SRLB01000001.1"/>
</dbReference>
<comment type="caution">
    <text evidence="3">The sequence shown here is derived from an EMBL/GenBank/DDBJ whole genome shotgun (WGS) entry which is preliminary data.</text>
</comment>
<keyword evidence="4" id="KW-1185">Reference proteome</keyword>
<sequence length="75" mass="8464">MTPDPVTPDPESRLDALEARIAHQDATIEDLNRIVTEQWSALDVLTRHVAALRERVREMAERPAGAEDEPPPPHY</sequence>
<comment type="similarity">
    <text evidence="1">Belongs to the SlyX family.</text>
</comment>
<organism evidence="3 4">
    <name type="scientific">Methylobacterium nonmethylotrophicum</name>
    <dbReference type="NCBI Taxonomy" id="1141884"/>
    <lineage>
        <taxon>Bacteria</taxon>
        <taxon>Pseudomonadati</taxon>
        <taxon>Pseudomonadota</taxon>
        <taxon>Alphaproteobacteria</taxon>
        <taxon>Hyphomicrobiales</taxon>
        <taxon>Methylobacteriaceae</taxon>
        <taxon>Methylobacterium</taxon>
    </lineage>
</organism>
<dbReference type="HAMAP" id="MF_00715">
    <property type="entry name" value="SlyX"/>
    <property type="match status" value="1"/>
</dbReference>
<dbReference type="PANTHER" id="PTHR36508:SF1">
    <property type="entry name" value="PROTEIN SLYX"/>
    <property type="match status" value="1"/>
</dbReference>